<comment type="caution">
    <text evidence="1">The sequence shown here is derived from an EMBL/GenBank/DDBJ whole genome shotgun (WGS) entry which is preliminary data.</text>
</comment>
<reference evidence="1 2" key="1">
    <citation type="journal article" date="2015" name="Genome Biol. Evol.">
        <title>Comparative Genomics of a Bacterivorous Green Alga Reveals Evolutionary Causalities and Consequences of Phago-Mixotrophic Mode of Nutrition.</title>
        <authorList>
            <person name="Burns J.A."/>
            <person name="Paasch A."/>
            <person name="Narechania A."/>
            <person name="Kim E."/>
        </authorList>
    </citation>
    <scope>NUCLEOTIDE SEQUENCE [LARGE SCALE GENOMIC DNA]</scope>
    <source>
        <strain evidence="1 2">PLY_AMNH</strain>
    </source>
</reference>
<evidence type="ECO:0000313" key="1">
    <source>
        <dbReference type="EMBL" id="KAK3237973.1"/>
    </source>
</evidence>
<accession>A0AAE0BJW2</accession>
<evidence type="ECO:0000313" key="2">
    <source>
        <dbReference type="Proteomes" id="UP001190700"/>
    </source>
</evidence>
<protein>
    <submittedName>
        <fullName evidence="1">Uncharacterized protein</fullName>
    </submittedName>
</protein>
<keyword evidence="2" id="KW-1185">Reference proteome</keyword>
<sequence length="399" mass="44585">MDSSESVKIFSYLGKLPKYTGTKNENRPNFVQDFVLLCETIRRQHDASIRSKSRSVAGAQMTDAHETLLRNTQPDWQMVWDTIPSLLAGEGNQTVASPAYSWWCASYEEGGLVASKMDQVLKDTRNHGPLVGSVPCARPPFNEREQGSVWRVAKVFEDGDSGGEVSLEYSTSGTSLRGPTGGDCTIDTQHYWALRALIAELESKFMMKGTQEKFDLLTSKSQEPGQDGLTYVKMCQRREMQLHAGTAVSDDTLRQFIEDCVNHLRITIFKTRVSEQLRVQFPPPSKVTWNDLEGIVEVQDKLKNDAESWILAFLQELTRRSGCKYSCWEAGSQASLPDKSGSTLSCTPPKTCPRVQPSDPGLLADTRMTALPWLAAHWQPPRQLPSCCWGQHRASHTHG</sequence>
<dbReference type="EMBL" id="LGRX02034375">
    <property type="protein sequence ID" value="KAK3237973.1"/>
    <property type="molecule type" value="Genomic_DNA"/>
</dbReference>
<organism evidence="1 2">
    <name type="scientific">Cymbomonas tetramitiformis</name>
    <dbReference type="NCBI Taxonomy" id="36881"/>
    <lineage>
        <taxon>Eukaryota</taxon>
        <taxon>Viridiplantae</taxon>
        <taxon>Chlorophyta</taxon>
        <taxon>Pyramimonadophyceae</taxon>
        <taxon>Pyramimonadales</taxon>
        <taxon>Pyramimonadaceae</taxon>
        <taxon>Cymbomonas</taxon>
    </lineage>
</organism>
<gene>
    <name evidence="1" type="ORF">CYMTET_51982</name>
</gene>
<name>A0AAE0BJW2_9CHLO</name>
<proteinExistence type="predicted"/>
<dbReference type="AlphaFoldDB" id="A0AAE0BJW2"/>
<dbReference type="Proteomes" id="UP001190700">
    <property type="component" value="Unassembled WGS sequence"/>
</dbReference>